<proteinExistence type="predicted"/>
<dbReference type="EMBL" id="MT143220">
    <property type="protein sequence ID" value="QJA94296.1"/>
    <property type="molecule type" value="Genomic_DNA"/>
</dbReference>
<accession>A0A6M3LGH0</accession>
<reference evidence="2" key="1">
    <citation type="submission" date="2020-03" db="EMBL/GenBank/DDBJ databases">
        <title>The deep terrestrial virosphere.</title>
        <authorList>
            <person name="Holmfeldt K."/>
            <person name="Nilsson E."/>
            <person name="Simone D."/>
            <person name="Lopez-Fernandez M."/>
            <person name="Wu X."/>
            <person name="de Brujin I."/>
            <person name="Lundin D."/>
            <person name="Andersson A."/>
            <person name="Bertilsson S."/>
            <person name="Dopson M."/>
        </authorList>
    </citation>
    <scope>NUCLEOTIDE SEQUENCE</scope>
    <source>
        <strain evidence="1">MM415A01197</strain>
        <strain evidence="2">MM415B03903</strain>
    </source>
</reference>
<evidence type="ECO:0000313" key="1">
    <source>
        <dbReference type="EMBL" id="QJA77850.1"/>
    </source>
</evidence>
<sequence length="59" mass="7019">MISERRMLDPDIHTLAVTIIWLAQERMKEHKYQNINSAVHSVTLDIEQELMEFMALHKL</sequence>
<protein>
    <submittedName>
        <fullName evidence="2">Uncharacterized protein</fullName>
    </submittedName>
</protein>
<name>A0A6M3LGH0_9ZZZZ</name>
<gene>
    <name evidence="1" type="ORF">MM415A01197_0010</name>
    <name evidence="2" type="ORF">MM415B03903_0002</name>
</gene>
<dbReference type="EMBL" id="MT142306">
    <property type="protein sequence ID" value="QJA77850.1"/>
    <property type="molecule type" value="Genomic_DNA"/>
</dbReference>
<evidence type="ECO:0000313" key="2">
    <source>
        <dbReference type="EMBL" id="QJA94296.1"/>
    </source>
</evidence>
<dbReference type="AlphaFoldDB" id="A0A6M3LGH0"/>
<organism evidence="2">
    <name type="scientific">viral metagenome</name>
    <dbReference type="NCBI Taxonomy" id="1070528"/>
    <lineage>
        <taxon>unclassified sequences</taxon>
        <taxon>metagenomes</taxon>
        <taxon>organismal metagenomes</taxon>
    </lineage>
</organism>